<dbReference type="PANTHER" id="PTHR14255:SF3">
    <property type="entry name" value="SULFITE EXPORTER TAUE_SAFE FAMILY PROTEIN 5-RELATED"/>
    <property type="match status" value="1"/>
</dbReference>
<feature type="transmembrane region" description="Helical" evidence="6">
    <location>
        <begin position="274"/>
        <end position="292"/>
    </location>
</feature>
<evidence type="ECO:0000256" key="4">
    <source>
        <dbReference type="ARBA" id="ARBA00023136"/>
    </source>
</evidence>
<gene>
    <name evidence="8" type="ORF">BSTOLATCC_MIC46894</name>
</gene>
<feature type="transmembrane region" description="Helical" evidence="6">
    <location>
        <begin position="425"/>
        <end position="446"/>
    </location>
</feature>
<feature type="chain" id="PRO_5043964536" description="Sulfite exporter TauE/SafE family protein" evidence="7">
    <location>
        <begin position="16"/>
        <end position="499"/>
    </location>
</feature>
<feature type="transmembrane region" description="Helical" evidence="6">
    <location>
        <begin position="312"/>
        <end position="333"/>
    </location>
</feature>
<feature type="compositionally biased region" description="Polar residues" evidence="5">
    <location>
        <begin position="228"/>
        <end position="238"/>
    </location>
</feature>
<feature type="signal peptide" evidence="7">
    <location>
        <begin position="1"/>
        <end position="15"/>
    </location>
</feature>
<keyword evidence="2 6" id="KW-0812">Transmembrane</keyword>
<feature type="transmembrane region" description="Helical" evidence="6">
    <location>
        <begin position="362"/>
        <end position="385"/>
    </location>
</feature>
<name>A0AAU9JWK5_9CILI</name>
<dbReference type="GO" id="GO:0016567">
    <property type="term" value="P:protein ubiquitination"/>
    <property type="evidence" value="ECO:0007669"/>
    <property type="project" value="TreeGrafter"/>
</dbReference>
<evidence type="ECO:0000256" key="3">
    <source>
        <dbReference type="ARBA" id="ARBA00022989"/>
    </source>
</evidence>
<organism evidence="8 9">
    <name type="scientific">Blepharisma stoltei</name>
    <dbReference type="NCBI Taxonomy" id="1481888"/>
    <lineage>
        <taxon>Eukaryota</taxon>
        <taxon>Sar</taxon>
        <taxon>Alveolata</taxon>
        <taxon>Ciliophora</taxon>
        <taxon>Postciliodesmatophora</taxon>
        <taxon>Heterotrichea</taxon>
        <taxon>Heterotrichida</taxon>
        <taxon>Blepharismidae</taxon>
        <taxon>Blepharisma</taxon>
    </lineage>
</organism>
<evidence type="ECO:0000313" key="8">
    <source>
        <dbReference type="EMBL" id="CAG9328912.1"/>
    </source>
</evidence>
<evidence type="ECO:0000256" key="2">
    <source>
        <dbReference type="ARBA" id="ARBA00022692"/>
    </source>
</evidence>
<feature type="transmembrane region" description="Helical" evidence="6">
    <location>
        <begin position="154"/>
        <end position="178"/>
    </location>
</feature>
<dbReference type="GO" id="GO:0031464">
    <property type="term" value="C:Cul4A-RING E3 ubiquitin ligase complex"/>
    <property type="evidence" value="ECO:0007669"/>
    <property type="project" value="TreeGrafter"/>
</dbReference>
<evidence type="ECO:0000256" key="6">
    <source>
        <dbReference type="SAM" id="Phobius"/>
    </source>
</evidence>
<evidence type="ECO:0000256" key="7">
    <source>
        <dbReference type="SAM" id="SignalP"/>
    </source>
</evidence>
<evidence type="ECO:0000256" key="5">
    <source>
        <dbReference type="SAM" id="MobiDB-lite"/>
    </source>
</evidence>
<keyword evidence="3 6" id="KW-1133">Transmembrane helix</keyword>
<reference evidence="8" key="1">
    <citation type="submission" date="2021-09" db="EMBL/GenBank/DDBJ databases">
        <authorList>
            <consortium name="AG Swart"/>
            <person name="Singh M."/>
            <person name="Singh A."/>
            <person name="Seah K."/>
            <person name="Emmerich C."/>
        </authorList>
    </citation>
    <scope>NUCLEOTIDE SEQUENCE</scope>
    <source>
        <strain evidence="8">ATCC30299</strain>
    </source>
</reference>
<dbReference type="InterPro" id="IPR002781">
    <property type="entry name" value="TM_pro_TauE-like"/>
</dbReference>
<dbReference type="Pfam" id="PF01925">
    <property type="entry name" value="TauE"/>
    <property type="match status" value="1"/>
</dbReference>
<dbReference type="AlphaFoldDB" id="A0AAU9JWK5"/>
<accession>A0AAU9JWK5</accession>
<comment type="subcellular location">
    <subcellularLocation>
        <location evidence="1">Membrane</location>
        <topology evidence="1">Multi-pass membrane protein</topology>
    </subcellularLocation>
</comment>
<dbReference type="EMBL" id="CAJZBQ010000046">
    <property type="protein sequence ID" value="CAG9328912.1"/>
    <property type="molecule type" value="Genomic_DNA"/>
</dbReference>
<feature type="transmembrane region" description="Helical" evidence="6">
    <location>
        <begin position="397"/>
        <end position="418"/>
    </location>
</feature>
<keyword evidence="9" id="KW-1185">Reference proteome</keyword>
<proteinExistence type="predicted"/>
<comment type="caution">
    <text evidence="8">The sequence shown here is derived from an EMBL/GenBank/DDBJ whole genome shotgun (WGS) entry which is preliminary data.</text>
</comment>
<sequence>MRLVFLILLIAAVQAQNKYSQKCSTDDDCDPLNSCNTKLGKCYHKDLWPLEGQEWAGTFLVFLMSALSNAGGIGGSSIMIPFLLLIFNFETHMVTPIVQVIILSGSIVAVGMKVRLRHPTRDRPLILYDIIMLEVGPMLFGSAVGVFLNIGFPWWLILSIFCVITLGLIIITFIRGFLLYRKETKVKKISHVNVNSQDTVEIDTLDGDNKNDIIEADDSEKDPVVSRPENQPDNQTSKDSNLIIVEAETGRPIRDIHTELQKIYKFESQWWHPSRVFVVFAIFSWAVVAAFIRGDSNTESIAGWELCTKDFWGFFVGFMISMALIGISVSTYLNRRDKLKESLGYDFDTHDLRWTVKQCATFMFFSFMAGFFSGLAGVGGAVILGPVQLAFGVRPEVSTGTSSCIVILTSTMNFILFLKAGLVTVNYSLWLLAFSVTGSALGVFVVKKLVDKFGRPSIMVFCLGTVYISAFILTVTYNIRKIIKDQEDGKTEYDFKDFC</sequence>
<keyword evidence="7" id="KW-0732">Signal</keyword>
<evidence type="ECO:0000256" key="1">
    <source>
        <dbReference type="ARBA" id="ARBA00004141"/>
    </source>
</evidence>
<feature type="region of interest" description="Disordered" evidence="5">
    <location>
        <begin position="215"/>
        <end position="238"/>
    </location>
</feature>
<dbReference type="GO" id="GO:0016020">
    <property type="term" value="C:membrane"/>
    <property type="evidence" value="ECO:0007669"/>
    <property type="project" value="UniProtKB-SubCell"/>
</dbReference>
<evidence type="ECO:0000313" key="9">
    <source>
        <dbReference type="Proteomes" id="UP001162131"/>
    </source>
</evidence>
<feature type="transmembrane region" description="Helical" evidence="6">
    <location>
        <begin position="93"/>
        <end position="114"/>
    </location>
</feature>
<feature type="transmembrane region" description="Helical" evidence="6">
    <location>
        <begin position="458"/>
        <end position="479"/>
    </location>
</feature>
<protein>
    <recommendedName>
        <fullName evidence="10">Sulfite exporter TauE/SafE family protein</fullName>
    </recommendedName>
</protein>
<feature type="transmembrane region" description="Helical" evidence="6">
    <location>
        <begin position="126"/>
        <end position="148"/>
    </location>
</feature>
<dbReference type="PANTHER" id="PTHR14255">
    <property type="entry name" value="CEREBLON"/>
    <property type="match status" value="1"/>
</dbReference>
<dbReference type="Proteomes" id="UP001162131">
    <property type="component" value="Unassembled WGS sequence"/>
</dbReference>
<evidence type="ECO:0008006" key="10">
    <source>
        <dbReference type="Google" id="ProtNLM"/>
    </source>
</evidence>
<keyword evidence="4 6" id="KW-0472">Membrane</keyword>